<protein>
    <submittedName>
        <fullName evidence="1">Uncharacterized protein</fullName>
    </submittedName>
</protein>
<comment type="caution">
    <text evidence="1">The sequence shown here is derived from an EMBL/GenBank/DDBJ whole genome shotgun (WGS) entry which is preliminary data.</text>
</comment>
<name>A0A8I2Z0W7_9AGAM</name>
<proteinExistence type="predicted"/>
<dbReference type="Proteomes" id="UP000683000">
    <property type="component" value="Unassembled WGS sequence"/>
</dbReference>
<dbReference type="EMBL" id="JAGFBS010000001">
    <property type="protein sequence ID" value="KAG6381750.1"/>
    <property type="molecule type" value="Genomic_DNA"/>
</dbReference>
<keyword evidence="2" id="KW-1185">Reference proteome</keyword>
<sequence length="204" mass="23021">MQALNPEEVQDILNVTAQSIARHCGLTNDPSNPDVRSEERRLIDLRRQLGLLQTWPPPQAGAVYSEFSAKHLPALVAQYKKYTAPYNIATVMINVVRHLPYFVRYQKTPAASDLAVLQATRIANTMDDPSEPEIISEICQFLSTLLVLQGTTAIPEDVKQKLIPKFNTWRRRYQGQFPGETSDRCYLSLTGSLYASNNCDPIRD</sequence>
<reference evidence="1" key="1">
    <citation type="submission" date="2021-03" db="EMBL/GenBank/DDBJ databases">
        <title>Evolutionary innovations through gain and loss of genes in the ectomycorrhizal Boletales.</title>
        <authorList>
            <person name="Wu G."/>
            <person name="Miyauchi S."/>
            <person name="Morin E."/>
            <person name="Yang Z.-L."/>
            <person name="Xu J."/>
            <person name="Martin F.M."/>
        </authorList>
    </citation>
    <scope>NUCLEOTIDE SEQUENCE</scope>
    <source>
        <strain evidence="1">BR01</strain>
    </source>
</reference>
<evidence type="ECO:0000313" key="2">
    <source>
        <dbReference type="Proteomes" id="UP000683000"/>
    </source>
</evidence>
<gene>
    <name evidence="1" type="ORF">JVT61DRAFT_355</name>
</gene>
<dbReference type="AlphaFoldDB" id="A0A8I2Z0W7"/>
<dbReference type="OrthoDB" id="432970at2759"/>
<organism evidence="1 2">
    <name type="scientific">Boletus reticuloceps</name>
    <dbReference type="NCBI Taxonomy" id="495285"/>
    <lineage>
        <taxon>Eukaryota</taxon>
        <taxon>Fungi</taxon>
        <taxon>Dikarya</taxon>
        <taxon>Basidiomycota</taxon>
        <taxon>Agaricomycotina</taxon>
        <taxon>Agaricomycetes</taxon>
        <taxon>Agaricomycetidae</taxon>
        <taxon>Boletales</taxon>
        <taxon>Boletineae</taxon>
        <taxon>Boletaceae</taxon>
        <taxon>Boletoideae</taxon>
        <taxon>Boletus</taxon>
    </lineage>
</organism>
<evidence type="ECO:0000313" key="1">
    <source>
        <dbReference type="EMBL" id="KAG6381750.1"/>
    </source>
</evidence>
<accession>A0A8I2Z0W7</accession>